<dbReference type="PANTHER" id="PTHR10252">
    <property type="entry name" value="HISTONE-LIKE TRANSCRIPTION FACTOR CCAAT-RELATED"/>
    <property type="match status" value="1"/>
</dbReference>
<comment type="caution">
    <text evidence="10">The sequence shown here is derived from an EMBL/GenBank/DDBJ whole genome shotgun (WGS) entry which is preliminary data.</text>
</comment>
<feature type="domain" description="Core Histone H2A/H2B/H3" evidence="9">
    <location>
        <begin position="94"/>
        <end position="161"/>
    </location>
</feature>
<keyword evidence="5" id="KW-0539">Nucleus</keyword>
<dbReference type="Gene3D" id="1.10.20.10">
    <property type="entry name" value="Histone, subunit A"/>
    <property type="match status" value="1"/>
</dbReference>
<protein>
    <recommendedName>
        <fullName evidence="9">Core Histone H2A/H2B/H3 domain-containing protein</fullName>
    </recommendedName>
</protein>
<evidence type="ECO:0000256" key="5">
    <source>
        <dbReference type="ARBA" id="ARBA00023242"/>
    </source>
</evidence>
<comment type="similarity">
    <text evidence="7">Belongs to the NFYC/HAP5 subunit family.</text>
</comment>
<evidence type="ECO:0000256" key="2">
    <source>
        <dbReference type="ARBA" id="ARBA00023015"/>
    </source>
</evidence>
<dbReference type="InterPro" id="IPR050568">
    <property type="entry name" value="Transcr_DNA_Rep_Reg"/>
</dbReference>
<evidence type="ECO:0000256" key="8">
    <source>
        <dbReference type="ARBA" id="ARBA00059992"/>
    </source>
</evidence>
<dbReference type="Proteomes" id="UP001627284">
    <property type="component" value="Unassembled WGS sequence"/>
</dbReference>
<evidence type="ECO:0000256" key="6">
    <source>
        <dbReference type="ARBA" id="ARBA00025911"/>
    </source>
</evidence>
<evidence type="ECO:0000256" key="1">
    <source>
        <dbReference type="ARBA" id="ARBA00004123"/>
    </source>
</evidence>
<keyword evidence="3" id="KW-0238">DNA-binding</keyword>
<proteinExistence type="inferred from homology"/>
<accession>A0ABD2VEQ1</accession>
<comment type="subunit">
    <text evidence="6">Heterotrimeric transcription factor composed of three components, NF-YA, NF-YB and NF-YC. NF-YB and NF-YC must interact and dimerize for NF-YA association and DNA binding.</text>
</comment>
<dbReference type="AlphaFoldDB" id="A0ABD2VEQ1"/>
<sequence>MVLLLFKGPSSPDMIQYREDMDFDSSLMELPKSSSALPSELQIPIRMHSSMPSNNKIQQDEDERDPRFMQLLKENLSCFWNRQKEEILRADPKRKPEMPISRIRRAMKSNDQVKMVSAHSTVLLSKAIEMFIMELTLRAWMQADQGKCQTLKRYDFARAIRDEELFDFLSDIVPLQTSKCQFQVQKEENDGQGNDSNPAYQVVQSNNISCQYQVQEANDGQGNESHPAYQVLQPNNIPVEEDANVGQGNEFHSACQMFQPNNIPVEEENDVQGNKFDFANQMVQPHNIPCQFQVQDKANDGQGNEVHPAYQMVQPNKPPLPCQFQVQKEANDGQGNESNAAYQVVQPCNIPVEEDANGSQGNEFHPACQMVQPHKIPASFISNQAIPAPLTNLSPEAQFNIDDFLMEEADDVQGNKFHLANQMVQPHNIPLYQFQVRGEENDGQGNEFDPAYNVQPNNISVQAEANDGQGNEFHPTYQMGQPNNIPASFISAQGIPAPFMLPPLINLSPEPEFDIDEFLVDIEEGL</sequence>
<dbReference type="GO" id="GO:0003677">
    <property type="term" value="F:DNA binding"/>
    <property type="evidence" value="ECO:0007669"/>
    <property type="project" value="UniProtKB-KW"/>
</dbReference>
<dbReference type="GO" id="GO:0005634">
    <property type="term" value="C:nucleus"/>
    <property type="evidence" value="ECO:0007669"/>
    <property type="project" value="UniProtKB-SubCell"/>
</dbReference>
<evidence type="ECO:0000313" key="10">
    <source>
        <dbReference type="EMBL" id="KAL3378153.1"/>
    </source>
</evidence>
<dbReference type="InterPro" id="IPR009072">
    <property type="entry name" value="Histone-fold"/>
</dbReference>
<comment type="subcellular location">
    <subcellularLocation>
        <location evidence="1">Nucleus</location>
    </subcellularLocation>
</comment>
<evidence type="ECO:0000313" key="11">
    <source>
        <dbReference type="Proteomes" id="UP001627284"/>
    </source>
</evidence>
<dbReference type="SUPFAM" id="SSF47113">
    <property type="entry name" value="Histone-fold"/>
    <property type="match status" value="1"/>
</dbReference>
<evidence type="ECO:0000256" key="7">
    <source>
        <dbReference type="ARBA" id="ARBA00038129"/>
    </source>
</evidence>
<organism evidence="10 11">
    <name type="scientific">Solanum stoloniferum</name>
    <dbReference type="NCBI Taxonomy" id="62892"/>
    <lineage>
        <taxon>Eukaryota</taxon>
        <taxon>Viridiplantae</taxon>
        <taxon>Streptophyta</taxon>
        <taxon>Embryophyta</taxon>
        <taxon>Tracheophyta</taxon>
        <taxon>Spermatophyta</taxon>
        <taxon>Magnoliopsida</taxon>
        <taxon>eudicotyledons</taxon>
        <taxon>Gunneridae</taxon>
        <taxon>Pentapetalae</taxon>
        <taxon>asterids</taxon>
        <taxon>lamiids</taxon>
        <taxon>Solanales</taxon>
        <taxon>Solanaceae</taxon>
        <taxon>Solanoideae</taxon>
        <taxon>Solaneae</taxon>
        <taxon>Solanum</taxon>
    </lineage>
</organism>
<evidence type="ECO:0000259" key="9">
    <source>
        <dbReference type="Pfam" id="PF00125"/>
    </source>
</evidence>
<evidence type="ECO:0000256" key="3">
    <source>
        <dbReference type="ARBA" id="ARBA00023125"/>
    </source>
</evidence>
<name>A0ABD2VEQ1_9SOLN</name>
<dbReference type="InterPro" id="IPR007125">
    <property type="entry name" value="H2A/H2B/H3"/>
</dbReference>
<comment type="function">
    <text evidence="8">Stimulates the transcription of various genes by recognizing and binding to a CCAAT motif in promoters.</text>
</comment>
<dbReference type="PANTHER" id="PTHR10252:SF124">
    <property type="entry name" value="NUCLEAR TRANSCRIPTION FACTOR Y SUBUNIT C-10"/>
    <property type="match status" value="1"/>
</dbReference>
<keyword evidence="4" id="KW-0804">Transcription</keyword>
<dbReference type="EMBL" id="JBJKTR010000002">
    <property type="protein sequence ID" value="KAL3378153.1"/>
    <property type="molecule type" value="Genomic_DNA"/>
</dbReference>
<reference evidence="10 11" key="1">
    <citation type="submission" date="2024-05" db="EMBL/GenBank/DDBJ databases">
        <title>De novo assembly of an allotetraploid wild potato.</title>
        <authorList>
            <person name="Hosaka A.J."/>
        </authorList>
    </citation>
    <scope>NUCLEOTIDE SEQUENCE [LARGE SCALE GENOMIC DNA]</scope>
    <source>
        <tissue evidence="10">Young leaves</tissue>
    </source>
</reference>
<dbReference type="Pfam" id="PF00125">
    <property type="entry name" value="Histone"/>
    <property type="match status" value="1"/>
</dbReference>
<keyword evidence="2" id="KW-0805">Transcription regulation</keyword>
<evidence type="ECO:0000256" key="4">
    <source>
        <dbReference type="ARBA" id="ARBA00023163"/>
    </source>
</evidence>
<gene>
    <name evidence="10" type="ORF">AABB24_004201</name>
</gene>
<keyword evidence="11" id="KW-1185">Reference proteome</keyword>
<dbReference type="FunFam" id="1.10.20.10:FF:000062">
    <property type="entry name" value="Nuclear transcription factor Y subunit C"/>
    <property type="match status" value="1"/>
</dbReference>
<dbReference type="CDD" id="cd22908">
    <property type="entry name" value="HFD_NFYC-like"/>
    <property type="match status" value="1"/>
</dbReference>